<keyword evidence="6" id="KW-1185">Reference proteome</keyword>
<dbReference type="Pfam" id="PF00106">
    <property type="entry name" value="adh_short"/>
    <property type="match status" value="1"/>
</dbReference>
<dbReference type="PANTHER" id="PTHR43086">
    <property type="entry name" value="VERY-LONG-CHAIN 3-OXOOACYL-COA REDUCTASE"/>
    <property type="match status" value="1"/>
</dbReference>
<proteinExistence type="inferred from homology"/>
<dbReference type="PRINTS" id="PR00081">
    <property type="entry name" value="GDHRDH"/>
</dbReference>
<dbReference type="SUPFAM" id="SSF51735">
    <property type="entry name" value="NAD(P)-binding Rossmann-fold domains"/>
    <property type="match status" value="1"/>
</dbReference>
<dbReference type="AlphaFoldDB" id="A0A941FDW5"/>
<feature type="region of interest" description="Disordered" evidence="4">
    <location>
        <begin position="268"/>
        <end position="306"/>
    </location>
</feature>
<reference evidence="5 6" key="1">
    <citation type="submission" date="2021-04" db="EMBL/GenBank/DDBJ databases">
        <title>Characterization of the biosynthetic gene cluster of new lipopeptides with antitumor activity in the genome of the marine Streptomyces PHM034.</title>
        <authorList>
            <person name="Ceniceros A."/>
            <person name="Canedo L."/>
            <person name="Mendez C."/>
            <person name="Olano C."/>
            <person name="Schleissner C."/>
            <person name="Cuevas C."/>
            <person name="De La Calle F."/>
            <person name="Salas J.A."/>
        </authorList>
    </citation>
    <scope>NUCLEOTIDE SEQUENCE [LARGE SCALE GENOMIC DNA]</scope>
    <source>
        <strain evidence="5 6">PHM034</strain>
    </source>
</reference>
<evidence type="ECO:0000313" key="5">
    <source>
        <dbReference type="EMBL" id="MBR8642129.1"/>
    </source>
</evidence>
<dbReference type="GO" id="GO:0016491">
    <property type="term" value="F:oxidoreductase activity"/>
    <property type="evidence" value="ECO:0007669"/>
    <property type="project" value="UniProtKB-KW"/>
</dbReference>
<dbReference type="InterPro" id="IPR036291">
    <property type="entry name" value="NAD(P)-bd_dom_sf"/>
</dbReference>
<dbReference type="Gene3D" id="3.40.50.720">
    <property type="entry name" value="NAD(P)-binding Rossmann-like Domain"/>
    <property type="match status" value="1"/>
</dbReference>
<sequence length="394" mass="41124">MPIHPESLPARGTAIVTGASSGIGAAYARRLAADGHDLVLVARRAERLRTLAAELTGQHDVRVETVVADLGDAGDLDRVARRAAADDVGMLVNNAGINGYGPFAETDAALLEKVMAVNVVALTRLARAAVPGMLARGRGAVVNVASTLAFAGSLPPDPLPVRAVYGGTKGYVVTFSRTLAAELDGAPVRVQVLCPGLTATEFHLTQGQDSVAGDVARVHDDGGMPVEDVVTASLRALETGEVVCVPGLVDGEAVDRIAAAEFGLRSSSSSTLAPRYQNPASSESPAALDSRREDTQSRLSSQETRDQLGVRSVVLVPRLDERHCPLVMGTEVRILGHGGIKATRRRSGSVRPPSARASASWKRVRNRRSRSAPRVVARGRRGGRGLASRTGGAG</sequence>
<gene>
    <name evidence="5" type="ORF">KEF29_29445</name>
</gene>
<evidence type="ECO:0000256" key="4">
    <source>
        <dbReference type="SAM" id="MobiDB-lite"/>
    </source>
</evidence>
<comment type="caution">
    <text evidence="5">The sequence shown here is derived from an EMBL/GenBank/DDBJ whole genome shotgun (WGS) entry which is preliminary data.</text>
</comment>
<evidence type="ECO:0000256" key="2">
    <source>
        <dbReference type="ARBA" id="ARBA00023002"/>
    </source>
</evidence>
<feature type="compositionally biased region" description="Basic residues" evidence="4">
    <location>
        <begin position="362"/>
        <end position="383"/>
    </location>
</feature>
<keyword evidence="2" id="KW-0560">Oxidoreductase</keyword>
<feature type="compositionally biased region" description="Low complexity" evidence="4">
    <location>
        <begin position="349"/>
        <end position="360"/>
    </location>
</feature>
<dbReference type="Proteomes" id="UP000682308">
    <property type="component" value="Unassembled WGS sequence"/>
</dbReference>
<dbReference type="PRINTS" id="PR00080">
    <property type="entry name" value="SDRFAMILY"/>
</dbReference>
<evidence type="ECO:0000313" key="6">
    <source>
        <dbReference type="Proteomes" id="UP000682308"/>
    </source>
</evidence>
<dbReference type="EMBL" id="JAGTPG010000002">
    <property type="protein sequence ID" value="MBR8642129.1"/>
    <property type="molecule type" value="Genomic_DNA"/>
</dbReference>
<feature type="compositionally biased region" description="Polar residues" evidence="4">
    <location>
        <begin position="268"/>
        <end position="284"/>
    </location>
</feature>
<feature type="region of interest" description="Disordered" evidence="4">
    <location>
        <begin position="343"/>
        <end position="394"/>
    </location>
</feature>
<dbReference type="InterPro" id="IPR002347">
    <property type="entry name" value="SDR_fam"/>
</dbReference>
<protein>
    <submittedName>
        <fullName evidence="5">SDR family oxidoreductase</fullName>
    </submittedName>
</protein>
<evidence type="ECO:0000256" key="1">
    <source>
        <dbReference type="ARBA" id="ARBA00006484"/>
    </source>
</evidence>
<name>A0A941FDW5_9ACTN</name>
<accession>A0A941FDW5</accession>
<evidence type="ECO:0000256" key="3">
    <source>
        <dbReference type="RuleBase" id="RU000363"/>
    </source>
</evidence>
<dbReference type="CDD" id="cd05233">
    <property type="entry name" value="SDR_c"/>
    <property type="match status" value="1"/>
</dbReference>
<organism evidence="5 6">
    <name type="scientific">Streptomyces tuirus</name>
    <dbReference type="NCBI Taxonomy" id="68278"/>
    <lineage>
        <taxon>Bacteria</taxon>
        <taxon>Bacillati</taxon>
        <taxon>Actinomycetota</taxon>
        <taxon>Actinomycetes</taxon>
        <taxon>Kitasatosporales</taxon>
        <taxon>Streptomycetaceae</taxon>
        <taxon>Streptomyces</taxon>
    </lineage>
</organism>
<comment type="similarity">
    <text evidence="1 3">Belongs to the short-chain dehydrogenases/reductases (SDR) family.</text>
</comment>
<dbReference type="PANTHER" id="PTHR43086:SF3">
    <property type="entry name" value="NADP-DEPENDENT 3-HYDROXY ACID DEHYDROGENASE YDFG"/>
    <property type="match status" value="1"/>
</dbReference>